<dbReference type="AlphaFoldDB" id="A0A976ASY7"/>
<evidence type="ECO:0000313" key="2">
    <source>
        <dbReference type="Proteomes" id="UP000256952"/>
    </source>
</evidence>
<evidence type="ECO:0008006" key="3">
    <source>
        <dbReference type="Google" id="ProtNLM"/>
    </source>
</evidence>
<dbReference type="Pfam" id="PF05488">
    <property type="entry name" value="PAAR_motif"/>
    <property type="match status" value="1"/>
</dbReference>
<proteinExistence type="predicted"/>
<evidence type="ECO:0000313" key="1">
    <source>
        <dbReference type="EMBL" id="SOZ51624.1"/>
    </source>
</evidence>
<name>A0A976ASY7_9BURK</name>
<protein>
    <recommendedName>
        <fullName evidence="3">PAAR domain-containing protein</fullName>
    </recommendedName>
</protein>
<dbReference type="RefSeq" id="WP_116330202.1">
    <property type="nucleotide sequence ID" value="NZ_LT992559.1"/>
</dbReference>
<dbReference type="CDD" id="cd14744">
    <property type="entry name" value="PAAR_CT_2"/>
    <property type="match status" value="1"/>
</dbReference>
<dbReference type="InterPro" id="IPR008727">
    <property type="entry name" value="PAAR_motif"/>
</dbReference>
<comment type="caution">
    <text evidence="1">The sequence shown here is derived from an EMBL/GenBank/DDBJ whole genome shotgun (WGS) entry which is preliminary data.</text>
</comment>
<accession>A0A976ASY7</accession>
<sequence>MPDFRYALRNGDKTSTGGVLIAAGTTMSHHGAIVGVEGDYATCPACKSGGRVMNDCYPSFDIGGKQILVSGARVYCKCARRPVVLPSQADFAIEVNNTGAGAAMPMPEAVTAWPLFQCNSPQYDQQIQLLDEMTCEPLTNRKYRVTGPVGYFEGRTDSAGFTRQFAADVADIAKLEILGEDA</sequence>
<gene>
    <name evidence="1" type="ORF">CBM2613_A10060</name>
</gene>
<organism evidence="1 2">
    <name type="scientific">Cupriavidus taiwanensis</name>
    <dbReference type="NCBI Taxonomy" id="164546"/>
    <lineage>
        <taxon>Bacteria</taxon>
        <taxon>Pseudomonadati</taxon>
        <taxon>Pseudomonadota</taxon>
        <taxon>Betaproteobacteria</taxon>
        <taxon>Burkholderiales</taxon>
        <taxon>Burkholderiaceae</taxon>
        <taxon>Cupriavidus</taxon>
    </lineage>
</organism>
<dbReference type="EMBL" id="OFTH01000001">
    <property type="protein sequence ID" value="SOZ51624.1"/>
    <property type="molecule type" value="Genomic_DNA"/>
</dbReference>
<reference evidence="1 2" key="1">
    <citation type="submission" date="2018-01" db="EMBL/GenBank/DDBJ databases">
        <authorList>
            <person name="Clerissi C."/>
        </authorList>
    </citation>
    <scope>NUCLEOTIDE SEQUENCE [LARGE SCALE GENOMIC DNA]</scope>
    <source>
        <strain evidence="1">Cupriavidus taiwanensis STM 8556</strain>
    </source>
</reference>
<dbReference type="Proteomes" id="UP000256952">
    <property type="component" value="Chromosome CBM2613_a"/>
</dbReference>